<dbReference type="EMBL" id="MU839844">
    <property type="protein sequence ID" value="KAK1750819.1"/>
    <property type="molecule type" value="Genomic_DNA"/>
</dbReference>
<dbReference type="AlphaFoldDB" id="A0AAJ0B348"/>
<gene>
    <name evidence="3" type="ORF">QBC47DRAFT_87437</name>
</gene>
<dbReference type="Proteomes" id="UP001239445">
    <property type="component" value="Unassembled WGS sequence"/>
</dbReference>
<feature type="signal peptide" evidence="2">
    <location>
        <begin position="1"/>
        <end position="17"/>
    </location>
</feature>
<feature type="region of interest" description="Disordered" evidence="1">
    <location>
        <begin position="92"/>
        <end position="138"/>
    </location>
</feature>
<evidence type="ECO:0000313" key="4">
    <source>
        <dbReference type="Proteomes" id="UP001239445"/>
    </source>
</evidence>
<evidence type="ECO:0000256" key="2">
    <source>
        <dbReference type="SAM" id="SignalP"/>
    </source>
</evidence>
<sequence length="167" mass="16544">MKAFFLPLAIFATATLAQDTACAANYIVEACLGTENGKLATCGTQDYVCRCNAFENILTCFNNCPNDPRKHDYEGQKQIFCGYASQFPSTTPKATGATTAPATSAETTAAGGSGSGSQGTANAGASNGGTATSTGAASGQTHNAAADLAMNAGSVLAAVAGVVAAVL</sequence>
<keyword evidence="4" id="KW-1185">Reference proteome</keyword>
<feature type="chain" id="PRO_5042516071" description="GPI anchored serine-threonine rich protein" evidence="2">
    <location>
        <begin position="18"/>
        <end position="167"/>
    </location>
</feature>
<organism evidence="3 4">
    <name type="scientific">Echria macrotheca</name>
    <dbReference type="NCBI Taxonomy" id="438768"/>
    <lineage>
        <taxon>Eukaryota</taxon>
        <taxon>Fungi</taxon>
        <taxon>Dikarya</taxon>
        <taxon>Ascomycota</taxon>
        <taxon>Pezizomycotina</taxon>
        <taxon>Sordariomycetes</taxon>
        <taxon>Sordariomycetidae</taxon>
        <taxon>Sordariales</taxon>
        <taxon>Schizotheciaceae</taxon>
        <taxon>Echria</taxon>
    </lineage>
</organism>
<feature type="compositionally biased region" description="Low complexity" evidence="1">
    <location>
        <begin position="118"/>
        <end position="138"/>
    </location>
</feature>
<evidence type="ECO:0008006" key="5">
    <source>
        <dbReference type="Google" id="ProtNLM"/>
    </source>
</evidence>
<keyword evidence="2" id="KW-0732">Signal</keyword>
<name>A0AAJ0B348_9PEZI</name>
<feature type="compositionally biased region" description="Low complexity" evidence="1">
    <location>
        <begin position="92"/>
        <end position="110"/>
    </location>
</feature>
<evidence type="ECO:0000256" key="1">
    <source>
        <dbReference type="SAM" id="MobiDB-lite"/>
    </source>
</evidence>
<evidence type="ECO:0000313" key="3">
    <source>
        <dbReference type="EMBL" id="KAK1750819.1"/>
    </source>
</evidence>
<proteinExistence type="predicted"/>
<reference evidence="3" key="1">
    <citation type="submission" date="2023-06" db="EMBL/GenBank/DDBJ databases">
        <title>Genome-scale phylogeny and comparative genomics of the fungal order Sordariales.</title>
        <authorList>
            <consortium name="Lawrence Berkeley National Laboratory"/>
            <person name="Hensen N."/>
            <person name="Bonometti L."/>
            <person name="Westerberg I."/>
            <person name="Brannstrom I.O."/>
            <person name="Guillou S."/>
            <person name="Cros-Aarteil S."/>
            <person name="Calhoun S."/>
            <person name="Haridas S."/>
            <person name="Kuo A."/>
            <person name="Mondo S."/>
            <person name="Pangilinan J."/>
            <person name="Riley R."/>
            <person name="Labutti K."/>
            <person name="Andreopoulos B."/>
            <person name="Lipzen A."/>
            <person name="Chen C."/>
            <person name="Yanf M."/>
            <person name="Daum C."/>
            <person name="Ng V."/>
            <person name="Clum A."/>
            <person name="Steindorff A."/>
            <person name="Ohm R."/>
            <person name="Martin F."/>
            <person name="Silar P."/>
            <person name="Natvig D."/>
            <person name="Lalanne C."/>
            <person name="Gautier V."/>
            <person name="Ament-Velasquez S.L."/>
            <person name="Kruys A."/>
            <person name="Hutchinson M.I."/>
            <person name="Powell A.J."/>
            <person name="Barry K."/>
            <person name="Miller A.N."/>
            <person name="Grigoriev I.V."/>
            <person name="Debuchy R."/>
            <person name="Gladieux P."/>
            <person name="Thoren M.H."/>
            <person name="Johannesson H."/>
        </authorList>
    </citation>
    <scope>NUCLEOTIDE SEQUENCE</scope>
    <source>
        <strain evidence="3">PSN4</strain>
    </source>
</reference>
<protein>
    <recommendedName>
        <fullName evidence="5">GPI anchored serine-threonine rich protein</fullName>
    </recommendedName>
</protein>
<comment type="caution">
    <text evidence="3">The sequence shown here is derived from an EMBL/GenBank/DDBJ whole genome shotgun (WGS) entry which is preliminary data.</text>
</comment>
<accession>A0AAJ0B348</accession>